<evidence type="ECO:0000256" key="1">
    <source>
        <dbReference type="SAM" id="SignalP"/>
    </source>
</evidence>
<accession>A0A9D9ILJ4</accession>
<evidence type="ECO:0000313" key="3">
    <source>
        <dbReference type="Proteomes" id="UP000823757"/>
    </source>
</evidence>
<feature type="signal peptide" evidence="1">
    <location>
        <begin position="1"/>
        <end position="18"/>
    </location>
</feature>
<dbReference type="EMBL" id="JADIMD010000067">
    <property type="protein sequence ID" value="MBO8474552.1"/>
    <property type="molecule type" value="Genomic_DNA"/>
</dbReference>
<proteinExistence type="predicted"/>
<feature type="chain" id="PRO_5039469492" evidence="1">
    <location>
        <begin position="19"/>
        <end position="385"/>
    </location>
</feature>
<evidence type="ECO:0000313" key="2">
    <source>
        <dbReference type="EMBL" id="MBO8474552.1"/>
    </source>
</evidence>
<organism evidence="2 3">
    <name type="scientific">Candidatus Cryptobacteroides faecigallinarum</name>
    <dbReference type="NCBI Taxonomy" id="2840763"/>
    <lineage>
        <taxon>Bacteria</taxon>
        <taxon>Pseudomonadati</taxon>
        <taxon>Bacteroidota</taxon>
        <taxon>Bacteroidia</taxon>
        <taxon>Bacteroidales</taxon>
        <taxon>Candidatus Cryptobacteroides</taxon>
    </lineage>
</organism>
<dbReference type="Proteomes" id="UP000823757">
    <property type="component" value="Unassembled WGS sequence"/>
</dbReference>
<comment type="caution">
    <text evidence="2">The sequence shown here is derived from an EMBL/GenBank/DDBJ whole genome shotgun (WGS) entry which is preliminary data.</text>
</comment>
<reference evidence="2" key="2">
    <citation type="journal article" date="2021" name="PeerJ">
        <title>Extensive microbial diversity within the chicken gut microbiome revealed by metagenomics and culture.</title>
        <authorList>
            <person name="Gilroy R."/>
            <person name="Ravi A."/>
            <person name="Getino M."/>
            <person name="Pursley I."/>
            <person name="Horton D.L."/>
            <person name="Alikhan N.F."/>
            <person name="Baker D."/>
            <person name="Gharbi K."/>
            <person name="Hall N."/>
            <person name="Watson M."/>
            <person name="Adriaenssens E.M."/>
            <person name="Foster-Nyarko E."/>
            <person name="Jarju S."/>
            <person name="Secka A."/>
            <person name="Antonio M."/>
            <person name="Oren A."/>
            <person name="Chaudhuri R.R."/>
            <person name="La Ragione R."/>
            <person name="Hildebrand F."/>
            <person name="Pallen M.J."/>
        </authorList>
    </citation>
    <scope>NUCLEOTIDE SEQUENCE</scope>
    <source>
        <strain evidence="2">B1-13419</strain>
    </source>
</reference>
<dbReference type="AlphaFoldDB" id="A0A9D9ILJ4"/>
<gene>
    <name evidence="2" type="ORF">IAB91_04585</name>
</gene>
<reference evidence="2" key="1">
    <citation type="submission" date="2020-10" db="EMBL/GenBank/DDBJ databases">
        <authorList>
            <person name="Gilroy R."/>
        </authorList>
    </citation>
    <scope>NUCLEOTIDE SEQUENCE</scope>
    <source>
        <strain evidence="2">B1-13419</strain>
    </source>
</reference>
<sequence length="385" mass="43333">MKIRLLLAACIFSVGASAQDMIIKKNGDEIQAKVLTVSDSQVNYKKWSNQDGPTYILPCTDIFMIKYTNGDKDVFGYDSQTEKEEASSARYIKKTPAVNSMELINKYNQEVRITTQSSNKNAKWFFTIFNLSDSSVLATEDIEVSIVPMIVRYMPSFYTLRYYIEIKNKTDATIYIDKANTFKIYDDGSYETYFDTKQVNVTQSGSTGVGINLGGVANVLGIDGAVGTLAGATTVGGASQNAVTKSYTQERILAIPPYATANLSEFKQVQVKGQQYELISDAESFSPYHISDIKRGAIKKGEYIRYDETNSPYLIKYHITYSTHADFSVYSTIAFSMYIKYIIGENIYSSLSTKESIINSIQKYVPDFWDNPYIIIGNSDYIWKQ</sequence>
<name>A0A9D9ILJ4_9BACT</name>
<keyword evidence="1" id="KW-0732">Signal</keyword>
<protein>
    <submittedName>
        <fullName evidence="2">Uncharacterized protein</fullName>
    </submittedName>
</protein>